<evidence type="ECO:0000313" key="10">
    <source>
        <dbReference type="Proteomes" id="UP000184105"/>
    </source>
</evidence>
<evidence type="ECO:0000256" key="7">
    <source>
        <dbReference type="SAM" id="SignalP"/>
    </source>
</evidence>
<organism evidence="9 10">
    <name type="scientific">Prevotella scopos JCM 17725</name>
    <dbReference type="NCBI Taxonomy" id="1236518"/>
    <lineage>
        <taxon>Bacteria</taxon>
        <taxon>Pseudomonadati</taxon>
        <taxon>Bacteroidota</taxon>
        <taxon>Bacteroidia</taxon>
        <taxon>Bacteroidales</taxon>
        <taxon>Prevotellaceae</taxon>
        <taxon>Prevotella</taxon>
    </lineage>
</organism>
<dbReference type="AlphaFoldDB" id="A0AAX2F2E6"/>
<evidence type="ECO:0000256" key="1">
    <source>
        <dbReference type="ARBA" id="ARBA00009693"/>
    </source>
</evidence>
<dbReference type="Proteomes" id="UP000184105">
    <property type="component" value="Unassembled WGS sequence"/>
</dbReference>
<gene>
    <name evidence="9" type="ORF">SAMN05444364_10579</name>
</gene>
<keyword evidence="10" id="KW-1185">Reference proteome</keyword>
<keyword evidence="2" id="KW-0645">Protease</keyword>
<keyword evidence="3 7" id="KW-0732">Signal</keyword>
<dbReference type="Pfam" id="PF13734">
    <property type="entry name" value="Inhibitor_I69"/>
    <property type="match status" value="1"/>
</dbReference>
<evidence type="ECO:0000256" key="2">
    <source>
        <dbReference type="ARBA" id="ARBA00022670"/>
    </source>
</evidence>
<protein>
    <submittedName>
        <fullName evidence="9">Por secretion system C-terminal sorting domain-containing protein</fullName>
    </submittedName>
</protein>
<name>A0AAX2F2E6_9BACT</name>
<feature type="active site" description="Nucleophile" evidence="6">
    <location>
        <position position="173"/>
    </location>
</feature>
<evidence type="ECO:0000256" key="5">
    <source>
        <dbReference type="ARBA" id="ARBA00022807"/>
    </source>
</evidence>
<dbReference type="Pfam" id="PF01640">
    <property type="entry name" value="Peptidase_C10"/>
    <property type="match status" value="1"/>
</dbReference>
<dbReference type="RefSeq" id="WP_159430557.1">
    <property type="nucleotide sequence ID" value="NZ_CP016205.1"/>
</dbReference>
<feature type="signal peptide" evidence="7">
    <location>
        <begin position="1"/>
        <end position="19"/>
    </location>
</feature>
<keyword evidence="5" id="KW-0788">Thiol protease</keyword>
<dbReference type="SUPFAM" id="SSF54001">
    <property type="entry name" value="Cysteine proteinases"/>
    <property type="match status" value="1"/>
</dbReference>
<evidence type="ECO:0000313" key="9">
    <source>
        <dbReference type="EMBL" id="SHF68827.1"/>
    </source>
</evidence>
<evidence type="ECO:0000256" key="4">
    <source>
        <dbReference type="ARBA" id="ARBA00022801"/>
    </source>
</evidence>
<dbReference type="InterPro" id="IPR025896">
    <property type="entry name" value="Spi_Prtas-inh"/>
</dbReference>
<proteinExistence type="inferred from homology"/>
<reference evidence="9 10" key="1">
    <citation type="submission" date="2016-11" db="EMBL/GenBank/DDBJ databases">
        <authorList>
            <person name="Varghese N."/>
            <person name="Submissions S."/>
        </authorList>
    </citation>
    <scope>NUCLEOTIDE SEQUENCE [LARGE SCALE GENOMIC DNA]</scope>
    <source>
        <strain evidence="9 10">DSM 22613</strain>
    </source>
</reference>
<dbReference type="InterPro" id="IPR038765">
    <property type="entry name" value="Papain-like_cys_pep_sf"/>
</dbReference>
<dbReference type="InterPro" id="IPR000200">
    <property type="entry name" value="Peptidase_C10"/>
</dbReference>
<evidence type="ECO:0000256" key="6">
    <source>
        <dbReference type="PIRSR" id="PIRSR600200-1"/>
    </source>
</evidence>
<dbReference type="InterPro" id="IPR044934">
    <property type="entry name" value="Streptopain_sf"/>
</dbReference>
<dbReference type="PRINTS" id="PR00797">
    <property type="entry name" value="STREPTOPAIN"/>
</dbReference>
<dbReference type="GO" id="GO:0006508">
    <property type="term" value="P:proteolysis"/>
    <property type="evidence" value="ECO:0007669"/>
    <property type="project" value="UniProtKB-KW"/>
</dbReference>
<dbReference type="NCBIfam" id="TIGR04183">
    <property type="entry name" value="Por_Secre_tail"/>
    <property type="match status" value="1"/>
</dbReference>
<dbReference type="GO" id="GO:0008234">
    <property type="term" value="F:cysteine-type peptidase activity"/>
    <property type="evidence" value="ECO:0007669"/>
    <property type="project" value="UniProtKB-KW"/>
</dbReference>
<accession>A0AAX2F2E6</accession>
<keyword evidence="4" id="KW-0378">Hydrolase</keyword>
<comment type="similarity">
    <text evidence="1">Belongs to the peptidase C10 family.</text>
</comment>
<dbReference type="EMBL" id="FQWA01000005">
    <property type="protein sequence ID" value="SHF68827.1"/>
    <property type="molecule type" value="Genomic_DNA"/>
</dbReference>
<feature type="active site" description="Proton acceptor" evidence="6">
    <location>
        <position position="327"/>
    </location>
</feature>
<feature type="chain" id="PRO_5043869723" evidence="7">
    <location>
        <begin position="20"/>
        <end position="971"/>
    </location>
</feature>
<dbReference type="Gene3D" id="3.90.70.50">
    <property type="entry name" value="Peptidase C10, streptopain"/>
    <property type="match status" value="1"/>
</dbReference>
<evidence type="ECO:0000259" key="8">
    <source>
        <dbReference type="Pfam" id="PF13734"/>
    </source>
</evidence>
<sequence>MKRLLLSVMLLLAFCMVDARPIQQSEALRLATQFMKKWTKKPVMRMVSITSLPHGARGRSGQEPFYIYNNEKGKGFVIVSGDDAVGTILAYSDKGSFSFKDAPENLRFWMEAYAKRVRAITAHDAPEETETDTPQPVVKPLLGEINWGQDEPYNNDGPTWSEDSETHHYYVGCVATATAQIMRYYKWPVHGTGSHTYNASISDINGKETNKKLTLSADFSKDTYEWDKMLPNYSTMTYTAEQAKAVALLNAHVAISVNMDYSPTGSGAYSPMVPYALRTFFGYDKSIRYVKREHCPTSEWIALIKNELNAGRPVYYSATSEDGQGGHAFVCDGYDSRDFVHINWGWHGESNGYFMVNHMNPAKLGIGADKSGFNIEQEIIINIKPAEASTNETYYPISSPTRLSLMLFNDNTTIKKSMSLACYIENYDVDPVKTDVTAVLMKNDEIVKYLKEDKLSLTGYNDGKAGFKYYIMRDIPLDATGVEDGEYKVCFAVRPEGHSQWTILRHPIGYPAYGSVKVEKGMIVRNLEYKPLPKVKLLTKINFDGDLYADGAALVNVRLQNLGKDFSLSKLIFKFTSLDNPQKVFLSDTIAANVYNESTEDLQMVFALPEKLTAGKYKVQLYHEKFDKIMFDDSEVGTTKVEVLPAVTEPLLRQVSEMGWLNAETKGQDPILQGKKIVLACDVRNYGKDGMASVVSYFKNTTTDKEYVFMQETKELEKGAMETMKFYKDLPLEPGTYKVGTKYLSQSGLVDIASSYEPATVVVEKNPDTKLECTAFDFPTELVLGETATGSYSVKALKDLKNALVKVALRTFTGRGGELITLTRLTAKANDVANGKLTYTPKEGKIAPGLYLMQLTCKEGFGKGSVDEAASGYDNYYRIVRVVNSTNGIKTVDNNALVAGVKIWTEANKLRLQPESESINVREVSIYTTSGLLLKRTVGEVNEVEMPKVAGNYILKVVTNKGIVVKKFLVD</sequence>
<feature type="domain" description="Spi protease inhibitor" evidence="8">
    <location>
        <begin position="19"/>
        <end position="116"/>
    </location>
</feature>
<comment type="caution">
    <text evidence="9">The sequence shown here is derived from an EMBL/GenBank/DDBJ whole genome shotgun (WGS) entry which is preliminary data.</text>
</comment>
<evidence type="ECO:0000256" key="3">
    <source>
        <dbReference type="ARBA" id="ARBA00022729"/>
    </source>
</evidence>
<dbReference type="InterPro" id="IPR026444">
    <property type="entry name" value="Secre_tail"/>
</dbReference>